<organism evidence="19 20">
    <name type="scientific">Astyanax mexicanus</name>
    <name type="common">Blind cave fish</name>
    <name type="synonym">Astyanax fasciatus mexicanus</name>
    <dbReference type="NCBI Taxonomy" id="7994"/>
    <lineage>
        <taxon>Eukaryota</taxon>
        <taxon>Metazoa</taxon>
        <taxon>Chordata</taxon>
        <taxon>Craniata</taxon>
        <taxon>Vertebrata</taxon>
        <taxon>Euteleostomi</taxon>
        <taxon>Actinopterygii</taxon>
        <taxon>Neopterygii</taxon>
        <taxon>Teleostei</taxon>
        <taxon>Ostariophysi</taxon>
        <taxon>Characiformes</taxon>
        <taxon>Characoidei</taxon>
        <taxon>Acestrorhamphidae</taxon>
        <taxon>Acestrorhamphinae</taxon>
        <taxon>Astyanax</taxon>
    </lineage>
</organism>
<keyword evidence="8" id="KW-0646">Protease inhibitor</keyword>
<reference evidence="20" key="2">
    <citation type="journal article" date="2014" name="Nat. Commun.">
        <title>The cavefish genome reveals candidate genes for eye loss.</title>
        <authorList>
            <person name="McGaugh S.E."/>
            <person name="Gross J.B."/>
            <person name="Aken B."/>
            <person name="Blin M."/>
            <person name="Borowsky R."/>
            <person name="Chalopin D."/>
            <person name="Hinaux H."/>
            <person name="Jeffery W.R."/>
            <person name="Keene A."/>
            <person name="Ma L."/>
            <person name="Minx P."/>
            <person name="Murphy D."/>
            <person name="O'Quin K.E."/>
            <person name="Retaux S."/>
            <person name="Rohner N."/>
            <person name="Searle S.M."/>
            <person name="Stahl B.A."/>
            <person name="Tabin C."/>
            <person name="Volff J.N."/>
            <person name="Yoshizawa M."/>
            <person name="Warren W.C."/>
        </authorList>
    </citation>
    <scope>NUCLEOTIDE SEQUENCE [LARGE SCALE GENOMIC DNA]</scope>
    <source>
        <strain evidence="20">female</strain>
    </source>
</reference>
<dbReference type="GO" id="GO:0071391">
    <property type="term" value="P:cellular response to estrogen stimulus"/>
    <property type="evidence" value="ECO:0007669"/>
    <property type="project" value="Ensembl"/>
</dbReference>
<keyword evidence="6" id="KW-0597">Phosphoprotein</keyword>
<evidence type="ECO:0000256" key="7">
    <source>
        <dbReference type="ARBA" id="ARBA00022674"/>
    </source>
</evidence>
<evidence type="ECO:0000256" key="12">
    <source>
        <dbReference type="ARBA" id="ARBA00023084"/>
    </source>
</evidence>
<evidence type="ECO:0000256" key="17">
    <source>
        <dbReference type="SAM" id="SignalP"/>
    </source>
</evidence>
<keyword evidence="10 17" id="KW-0732">Signal</keyword>
<accession>W5LFJ0</accession>
<dbReference type="GO" id="GO:0007596">
    <property type="term" value="P:blood coagulation"/>
    <property type="evidence" value="ECO:0007669"/>
    <property type="project" value="UniProtKB-KW"/>
</dbReference>
<evidence type="ECO:0000256" key="3">
    <source>
        <dbReference type="ARBA" id="ARBA00011096"/>
    </source>
</evidence>
<evidence type="ECO:0000256" key="10">
    <source>
        <dbReference type="ARBA" id="ARBA00022729"/>
    </source>
</evidence>
<evidence type="ECO:0000256" key="15">
    <source>
        <dbReference type="ARBA" id="ARBA00025088"/>
    </source>
</evidence>
<dbReference type="GO" id="GO:0030193">
    <property type="term" value="P:regulation of blood coagulation"/>
    <property type="evidence" value="ECO:0007669"/>
    <property type="project" value="Ensembl"/>
</dbReference>
<feature type="signal peptide" evidence="17">
    <location>
        <begin position="1"/>
        <end position="20"/>
    </location>
</feature>
<evidence type="ECO:0000256" key="5">
    <source>
        <dbReference type="ARBA" id="ARBA00022525"/>
    </source>
</evidence>
<sequence>MKLWTCLGALWILSICSVQAAVDICSAKPKDLPLQPVCIYRNPNVHDHEAAPTEKPAVKVLEKASEKAHGKMLEKIPESTNPRVYELSKANGRFALSLFKQLSKGKPHEENIFMSPLSISTAFAMTKLGACNSTLEQIMKVFEFDTIKEKTSDQVHFFFAKLNCRLYRKKHNTVELVSANRLFGEQSLNINENFQNISEVVYGAKLMPLNFKEKPEISRLKINQWISEKTKGKINDTLPQGSIDATAVMVLVNTIYFKGQWKNKFDKKDVMSLQFHVSSTKKCQVHMMYKEAKFQYKKFPEDKVKVLELPYNGGGISMVLVLPMKDSNLTEVEKIITYSKLTNWTNTMSETTVAVQIPRFRIEDSFSLKEKMRDMGLNHLFSAEHASLPGIVEGVDNGIYISDAYHKAFLEVNEEGSEAAAATAVVALGRSLNVNRESFVANKPFLLFIREATINTIIFAGRISNPCKSG</sequence>
<dbReference type="InterPro" id="IPR042178">
    <property type="entry name" value="Serpin_sf_1"/>
</dbReference>
<evidence type="ECO:0000256" key="2">
    <source>
        <dbReference type="ARBA" id="ARBA00006426"/>
    </source>
</evidence>
<dbReference type="PANTHER" id="PTHR11461">
    <property type="entry name" value="SERINE PROTEASE INHIBITOR, SERPIN"/>
    <property type="match status" value="1"/>
</dbReference>
<dbReference type="InterPro" id="IPR023795">
    <property type="entry name" value="Serpin_CS"/>
</dbReference>
<evidence type="ECO:0000256" key="4">
    <source>
        <dbReference type="ARBA" id="ARBA00015267"/>
    </source>
</evidence>
<dbReference type="PANTHER" id="PTHR11461:SF53">
    <property type="entry name" value="ANTITHROMBIN-III"/>
    <property type="match status" value="1"/>
</dbReference>
<evidence type="ECO:0000256" key="13">
    <source>
        <dbReference type="ARBA" id="ARBA00023157"/>
    </source>
</evidence>
<keyword evidence="14" id="KW-0325">Glycoprotein</keyword>
<dbReference type="Pfam" id="PF00079">
    <property type="entry name" value="Serpin"/>
    <property type="match status" value="1"/>
</dbReference>
<evidence type="ECO:0000256" key="9">
    <source>
        <dbReference type="ARBA" id="ARBA00022696"/>
    </source>
</evidence>
<feature type="chain" id="PRO_5030179445" description="Antithrombin-III" evidence="17">
    <location>
        <begin position="21"/>
        <end position="470"/>
    </location>
</feature>
<dbReference type="InParanoid" id="W5LFJ0"/>
<comment type="subunit">
    <text evidence="3">Forms protease inhibiting heterodimer with TMPRSS7.</text>
</comment>
<proteinExistence type="inferred from homology"/>
<evidence type="ECO:0000256" key="14">
    <source>
        <dbReference type="ARBA" id="ARBA00023180"/>
    </source>
</evidence>
<keyword evidence="20" id="KW-1185">Reference proteome</keyword>
<keyword evidence="9" id="KW-0356">Hemostasis</keyword>
<dbReference type="Proteomes" id="UP000018467">
    <property type="component" value="Unassembled WGS sequence"/>
</dbReference>
<dbReference type="FunFam" id="3.30.497.10:FF:000008">
    <property type="entry name" value="antithrombin-III isoform X1"/>
    <property type="match status" value="1"/>
</dbReference>
<dbReference type="InterPro" id="IPR036186">
    <property type="entry name" value="Serpin_sf"/>
</dbReference>
<protein>
    <recommendedName>
        <fullName evidence="4">Antithrombin-III</fullName>
    </recommendedName>
    <alternativeName>
        <fullName evidence="16">Serpin C1</fullName>
    </alternativeName>
</protein>
<dbReference type="InterPro" id="IPR023796">
    <property type="entry name" value="Serpin_dom"/>
</dbReference>
<dbReference type="AlphaFoldDB" id="W5LFJ0"/>
<reference evidence="20" key="1">
    <citation type="submission" date="2013-03" db="EMBL/GenBank/DDBJ databases">
        <authorList>
            <person name="Jeffery W."/>
            <person name="Warren W."/>
            <person name="Wilson R.K."/>
        </authorList>
    </citation>
    <scope>NUCLEOTIDE SEQUENCE</scope>
    <source>
        <strain evidence="20">female</strain>
    </source>
</reference>
<dbReference type="FunCoup" id="W5LFJ0">
    <property type="interactions" value="651"/>
</dbReference>
<comment type="subcellular location">
    <subcellularLocation>
        <location evidence="1">Secreted</location>
        <location evidence="1">Extracellular space</location>
    </subcellularLocation>
</comment>
<evidence type="ECO:0000256" key="16">
    <source>
        <dbReference type="ARBA" id="ARBA00033153"/>
    </source>
</evidence>
<evidence type="ECO:0000256" key="11">
    <source>
        <dbReference type="ARBA" id="ARBA00022900"/>
    </source>
</evidence>
<dbReference type="InterPro" id="IPR042185">
    <property type="entry name" value="Serpin_sf_2"/>
</dbReference>
<dbReference type="HOGENOM" id="CLU_023330_0_2_1"/>
<dbReference type="Bgee" id="ENSAMXG00000018053">
    <property type="expression patterns" value="Expressed in liver and 8 other cell types or tissues"/>
</dbReference>
<dbReference type="SUPFAM" id="SSF56574">
    <property type="entry name" value="Serpins"/>
    <property type="match status" value="1"/>
</dbReference>
<dbReference type="GO" id="GO:0004867">
    <property type="term" value="F:serine-type endopeptidase inhibitor activity"/>
    <property type="evidence" value="ECO:0007669"/>
    <property type="project" value="UniProtKB-KW"/>
</dbReference>
<feature type="domain" description="Serpin" evidence="18">
    <location>
        <begin position="96"/>
        <end position="466"/>
    </location>
</feature>
<evidence type="ECO:0000256" key="8">
    <source>
        <dbReference type="ARBA" id="ARBA00022690"/>
    </source>
</evidence>
<dbReference type="FunFam" id="2.30.39.10:FF:000001">
    <property type="entry name" value="Serpin family B member 2"/>
    <property type="match status" value="1"/>
</dbReference>
<dbReference type="SMART" id="SM00093">
    <property type="entry name" value="SERPIN"/>
    <property type="match status" value="1"/>
</dbReference>
<dbReference type="GeneTree" id="ENSGT00940000157967"/>
<keyword evidence="13" id="KW-1015">Disulfide bond</keyword>
<evidence type="ECO:0000259" key="18">
    <source>
        <dbReference type="SMART" id="SM00093"/>
    </source>
</evidence>
<keyword evidence="12" id="KW-0094">Blood coagulation</keyword>
<comment type="similarity">
    <text evidence="2">Belongs to the serpin family. Ov-serpin subfamily.</text>
</comment>
<dbReference type="Ensembl" id="ENSAMXT00000018602.2">
    <property type="protein sequence ID" value="ENSAMXP00000018602.2"/>
    <property type="gene ID" value="ENSAMXG00000018053.2"/>
</dbReference>
<dbReference type="eggNOG" id="KOG2392">
    <property type="taxonomic scope" value="Eukaryota"/>
</dbReference>
<reference evidence="19" key="4">
    <citation type="submission" date="2025-09" db="UniProtKB">
        <authorList>
            <consortium name="Ensembl"/>
        </authorList>
    </citation>
    <scope>IDENTIFICATION</scope>
</reference>
<evidence type="ECO:0000313" key="19">
    <source>
        <dbReference type="Ensembl" id="ENSAMXP00000018602.2"/>
    </source>
</evidence>
<reference evidence="19" key="3">
    <citation type="submission" date="2025-08" db="UniProtKB">
        <authorList>
            <consortium name="Ensembl"/>
        </authorList>
    </citation>
    <scope>IDENTIFICATION</scope>
</reference>
<keyword evidence="5" id="KW-0964">Secreted</keyword>
<comment type="function">
    <text evidence="15">Most important serine protease inhibitor in plasma that regulates the blood coagulation cascade. AT-III inhibits thrombin, matriptase-3/TMPRSS7, as well as factors IXa, Xa and XIa. Its inhibitory activity is greatly enhanced in the presence of heparin.</text>
</comment>
<dbReference type="InterPro" id="IPR000215">
    <property type="entry name" value="Serpin_fam"/>
</dbReference>
<dbReference type="GO" id="GO:0008201">
    <property type="term" value="F:heparin binding"/>
    <property type="evidence" value="ECO:0007669"/>
    <property type="project" value="UniProtKB-KW"/>
</dbReference>
<dbReference type="PROSITE" id="PS00284">
    <property type="entry name" value="SERPIN"/>
    <property type="match status" value="1"/>
</dbReference>
<keyword evidence="7" id="KW-0358">Heparin-binding</keyword>
<dbReference type="GO" id="GO:0005615">
    <property type="term" value="C:extracellular space"/>
    <property type="evidence" value="ECO:0007669"/>
    <property type="project" value="InterPro"/>
</dbReference>
<name>W5LFJ0_ASTMX</name>
<evidence type="ECO:0000313" key="20">
    <source>
        <dbReference type="Proteomes" id="UP000018467"/>
    </source>
</evidence>
<keyword evidence="11" id="KW-0722">Serine protease inhibitor</keyword>
<dbReference type="Gene3D" id="2.30.39.10">
    <property type="entry name" value="Alpha-1-antitrypsin, domain 1"/>
    <property type="match status" value="1"/>
</dbReference>
<dbReference type="Gene3D" id="3.30.497.10">
    <property type="entry name" value="Antithrombin, subunit I, domain 2"/>
    <property type="match status" value="1"/>
</dbReference>
<dbReference type="STRING" id="7994.ENSAMXP00000018602"/>
<evidence type="ECO:0000256" key="6">
    <source>
        <dbReference type="ARBA" id="ARBA00022553"/>
    </source>
</evidence>
<evidence type="ECO:0000256" key="1">
    <source>
        <dbReference type="ARBA" id="ARBA00004239"/>
    </source>
</evidence>